<dbReference type="GO" id="GO:0006351">
    <property type="term" value="P:DNA-templated transcription"/>
    <property type="evidence" value="ECO:0007669"/>
    <property type="project" value="TreeGrafter"/>
</dbReference>
<proteinExistence type="inferred from homology"/>
<organism evidence="6 7">
    <name type="scientific">Massilia aurea</name>
    <dbReference type="NCBI Taxonomy" id="373040"/>
    <lineage>
        <taxon>Bacteria</taxon>
        <taxon>Pseudomonadati</taxon>
        <taxon>Pseudomonadota</taxon>
        <taxon>Betaproteobacteria</taxon>
        <taxon>Burkholderiales</taxon>
        <taxon>Oxalobacteraceae</taxon>
        <taxon>Telluria group</taxon>
        <taxon>Massilia</taxon>
    </lineage>
</organism>
<dbReference type="GO" id="GO:0043565">
    <property type="term" value="F:sequence-specific DNA binding"/>
    <property type="evidence" value="ECO:0007669"/>
    <property type="project" value="TreeGrafter"/>
</dbReference>
<evidence type="ECO:0000256" key="2">
    <source>
        <dbReference type="ARBA" id="ARBA00023015"/>
    </source>
</evidence>
<dbReference type="GO" id="GO:0003700">
    <property type="term" value="F:DNA-binding transcription factor activity"/>
    <property type="evidence" value="ECO:0007669"/>
    <property type="project" value="InterPro"/>
</dbReference>
<dbReference type="Pfam" id="PF00126">
    <property type="entry name" value="HTH_1"/>
    <property type="match status" value="1"/>
</dbReference>
<keyword evidence="7" id="KW-1185">Reference proteome</keyword>
<feature type="domain" description="HTH lysR-type" evidence="5">
    <location>
        <begin position="2"/>
        <end position="59"/>
    </location>
</feature>
<dbReference type="SUPFAM" id="SSF46785">
    <property type="entry name" value="Winged helix' DNA-binding domain"/>
    <property type="match status" value="1"/>
</dbReference>
<dbReference type="Proteomes" id="UP000283254">
    <property type="component" value="Unassembled WGS sequence"/>
</dbReference>
<reference evidence="6" key="1">
    <citation type="submission" date="2014-10" db="EMBL/GenBank/DDBJ databases">
        <title>Massilia sp. genome.</title>
        <authorList>
            <person name="Xu B."/>
            <person name="Dai L."/>
            <person name="Huang Z."/>
        </authorList>
    </citation>
    <scope>NUCLEOTIDE SEQUENCE [LARGE SCALE GENOMIC DNA]</scope>
    <source>
        <strain evidence="6">CFS-1</strain>
    </source>
</reference>
<evidence type="ECO:0000256" key="4">
    <source>
        <dbReference type="ARBA" id="ARBA00023163"/>
    </source>
</evidence>
<dbReference type="InterPro" id="IPR036390">
    <property type="entry name" value="WH_DNA-bd_sf"/>
</dbReference>
<evidence type="ECO:0000256" key="3">
    <source>
        <dbReference type="ARBA" id="ARBA00023125"/>
    </source>
</evidence>
<evidence type="ECO:0000259" key="5">
    <source>
        <dbReference type="PROSITE" id="PS50931"/>
    </source>
</evidence>
<dbReference type="Gene3D" id="1.10.10.10">
    <property type="entry name" value="Winged helix-like DNA-binding domain superfamily/Winged helix DNA-binding domain"/>
    <property type="match status" value="1"/>
</dbReference>
<dbReference type="AlphaFoldDB" id="A0A422QMT2"/>
<dbReference type="PRINTS" id="PR00039">
    <property type="entry name" value="HTHLYSR"/>
</dbReference>
<accession>A0A422QMT2</accession>
<evidence type="ECO:0000313" key="7">
    <source>
        <dbReference type="Proteomes" id="UP000283254"/>
    </source>
</evidence>
<gene>
    <name evidence="6" type="ORF">NM04_07790</name>
</gene>
<dbReference type="InterPro" id="IPR058163">
    <property type="entry name" value="LysR-type_TF_proteobact-type"/>
</dbReference>
<dbReference type="InterPro" id="IPR005119">
    <property type="entry name" value="LysR_subst-bd"/>
</dbReference>
<dbReference type="PANTHER" id="PTHR30537">
    <property type="entry name" value="HTH-TYPE TRANSCRIPTIONAL REGULATOR"/>
    <property type="match status" value="1"/>
</dbReference>
<evidence type="ECO:0000256" key="1">
    <source>
        <dbReference type="ARBA" id="ARBA00009437"/>
    </source>
</evidence>
<dbReference type="EMBL" id="JSAB01000066">
    <property type="protein sequence ID" value="RNF31286.1"/>
    <property type="molecule type" value="Genomic_DNA"/>
</dbReference>
<name>A0A422QMT2_9BURK</name>
<dbReference type="SUPFAM" id="SSF53850">
    <property type="entry name" value="Periplasmic binding protein-like II"/>
    <property type="match status" value="1"/>
</dbReference>
<dbReference type="PANTHER" id="PTHR30537:SF3">
    <property type="entry name" value="TRANSCRIPTIONAL REGULATORY PROTEIN"/>
    <property type="match status" value="1"/>
</dbReference>
<comment type="caution">
    <text evidence="6">The sequence shown here is derived from an EMBL/GenBank/DDBJ whole genome shotgun (WGS) entry which is preliminary data.</text>
</comment>
<dbReference type="Pfam" id="PF03466">
    <property type="entry name" value="LysR_substrate"/>
    <property type="match status" value="1"/>
</dbReference>
<sequence length="299" mass="32428">MIEWELYRSFSHVLREGSLSGAARVLGMAQPTVGRHIAALEGALGLVLFTRSPTGFLPTEAALALQAHAYAMESMAATLERTASGFGHGVRGTVRVSVSEVIGVEVMPAAIATLRERYPELKIELVVVNQVQNLLHREADIAVRVSRPTQEQLIARRTGTIEWGLHAGSGYLARCGEPASLADLASHTLIGYDCGTPFIREALRHWPQFQHANLALRTDNDLAQLALIRADAGIGICQVALARSDPRLVRVLPGELSIALETWVTMHEDLRQNTGCRVTFDAIASAMSSFASQGEEEQT</sequence>
<comment type="similarity">
    <text evidence="1">Belongs to the LysR transcriptional regulatory family.</text>
</comment>
<dbReference type="RefSeq" id="WP_229414886.1">
    <property type="nucleotide sequence ID" value="NZ_JSAB01000066.1"/>
</dbReference>
<evidence type="ECO:0000313" key="6">
    <source>
        <dbReference type="EMBL" id="RNF31286.1"/>
    </source>
</evidence>
<protein>
    <submittedName>
        <fullName evidence="6">LysR family transcriptional regulator</fullName>
    </submittedName>
</protein>
<dbReference type="PROSITE" id="PS50931">
    <property type="entry name" value="HTH_LYSR"/>
    <property type="match status" value="1"/>
</dbReference>
<dbReference type="InterPro" id="IPR000847">
    <property type="entry name" value="LysR_HTH_N"/>
</dbReference>
<keyword evidence="3" id="KW-0238">DNA-binding</keyword>
<dbReference type="Gene3D" id="3.40.190.290">
    <property type="match status" value="1"/>
</dbReference>
<keyword evidence="2" id="KW-0805">Transcription regulation</keyword>
<dbReference type="InterPro" id="IPR036388">
    <property type="entry name" value="WH-like_DNA-bd_sf"/>
</dbReference>
<keyword evidence="4" id="KW-0804">Transcription</keyword>